<evidence type="ECO:0000256" key="5">
    <source>
        <dbReference type="RuleBase" id="RU004447"/>
    </source>
</evidence>
<evidence type="ECO:0000259" key="6">
    <source>
        <dbReference type="Pfam" id="PF00675"/>
    </source>
</evidence>
<evidence type="ECO:0000256" key="4">
    <source>
        <dbReference type="ARBA" id="ARBA00023049"/>
    </source>
</evidence>
<evidence type="ECO:0000256" key="2">
    <source>
        <dbReference type="ARBA" id="ARBA00007261"/>
    </source>
</evidence>
<gene>
    <name evidence="8" type="ORF">ANPL_00620</name>
</gene>
<dbReference type="Proteomes" id="UP000500930">
    <property type="component" value="Chromosome"/>
</dbReference>
<keyword evidence="4" id="KW-0378">Hydrolase</keyword>
<comment type="similarity">
    <text evidence="2 5">Belongs to the peptidase M16 family.</text>
</comment>
<dbReference type="GO" id="GO:0006508">
    <property type="term" value="P:proteolysis"/>
    <property type="evidence" value="ECO:0007669"/>
    <property type="project" value="UniProtKB-KW"/>
</dbReference>
<accession>A0A858PXD6</accession>
<feature type="domain" description="Peptidase M16 N-terminal" evidence="6">
    <location>
        <begin position="42"/>
        <end position="187"/>
    </location>
</feature>
<evidence type="ECO:0000259" key="7">
    <source>
        <dbReference type="Pfam" id="PF05193"/>
    </source>
</evidence>
<organism evidence="8 9">
    <name type="scientific">Anaplasma platys</name>
    <dbReference type="NCBI Taxonomy" id="949"/>
    <lineage>
        <taxon>Bacteria</taxon>
        <taxon>Pseudomonadati</taxon>
        <taxon>Pseudomonadota</taxon>
        <taxon>Alphaproteobacteria</taxon>
        <taxon>Rickettsiales</taxon>
        <taxon>Anaplasmataceae</taxon>
        <taxon>Anaplasma</taxon>
    </lineage>
</organism>
<dbReference type="FunFam" id="3.30.830.10:FF:000008">
    <property type="entry name" value="Mitochondrial-processing peptidase subunit beta"/>
    <property type="match status" value="1"/>
</dbReference>
<evidence type="ECO:0000313" key="9">
    <source>
        <dbReference type="Proteomes" id="UP000500930"/>
    </source>
</evidence>
<sequence>MLIAAISTFMLQRNAVTSTTSYLKIIVIMEPVLTKLKNNMLVVTERVSGVNSVGINLWIKVGSRHEQIEKIGLAHFLEHMAFKGTTSRSALDIAKTFDAIGGNFNAYTDKEHTVYHLKVMKKDIHTALEVLTDIVLNSSFPEEEIMREKDVVLQEIYQTNDTPSSIIFDKYVEVAYQEQIFGKPILGSVQTVQNFSKKDLVSYMEKHYFGSNLVLAISGDISHDEVLKMCQGLAEIKDKQPASLPSPEYTGGEYLEERKLEQVNVILGFPGVPYTDDRFHTLQVFDTILGSGLSSRLFQEVREKLGLVYSIYSFNSSYSDSGLFSIHAATDSSKLPKLLQTVTTEIKSLPDTLKADEITRAKSKLESEILMSRESPVSKAEALGYYYSHYGKYISQEELIEKIRNVTADDIKQVGYFLLKNSSQISVAAIGKVGSLASREEISAMLG</sequence>
<comment type="cofactor">
    <cofactor evidence="1">
        <name>Zn(2+)</name>
        <dbReference type="ChEBI" id="CHEBI:29105"/>
    </cofactor>
</comment>
<reference evidence="8 9" key="1">
    <citation type="journal article" date="2020" name="Pathogens">
        <title>First Whole Genome Sequence of Anaplasma platys, an Obligate Intracellular Rickettsial Pathogen of Dogs.</title>
        <authorList>
            <person name="Llanes A."/>
            <person name="Rajeev S."/>
        </authorList>
    </citation>
    <scope>NUCLEOTIDE SEQUENCE [LARGE SCALE GENOMIC DNA]</scope>
    <source>
        <strain evidence="8 9">S3</strain>
    </source>
</reference>
<dbReference type="SUPFAM" id="SSF63411">
    <property type="entry name" value="LuxS/MPP-like metallohydrolase"/>
    <property type="match status" value="2"/>
</dbReference>
<name>A0A858PXD6_9RICK</name>
<dbReference type="InterPro" id="IPR011765">
    <property type="entry name" value="Pept_M16_N"/>
</dbReference>
<dbReference type="InterPro" id="IPR007863">
    <property type="entry name" value="Peptidase_M16_C"/>
</dbReference>
<dbReference type="EMBL" id="CP046391">
    <property type="protein sequence ID" value="QJC27242.1"/>
    <property type="molecule type" value="Genomic_DNA"/>
</dbReference>
<dbReference type="Gene3D" id="3.30.830.10">
    <property type="entry name" value="Metalloenzyme, LuxS/M16 peptidase-like"/>
    <property type="match status" value="2"/>
</dbReference>
<keyword evidence="3 8" id="KW-0645">Protease</keyword>
<dbReference type="GO" id="GO:0004222">
    <property type="term" value="F:metalloendopeptidase activity"/>
    <property type="evidence" value="ECO:0007669"/>
    <property type="project" value="InterPro"/>
</dbReference>
<keyword evidence="9" id="KW-1185">Reference proteome</keyword>
<dbReference type="InterPro" id="IPR050361">
    <property type="entry name" value="MPP/UQCRC_Complex"/>
</dbReference>
<dbReference type="PANTHER" id="PTHR11851:SF49">
    <property type="entry name" value="MITOCHONDRIAL-PROCESSING PEPTIDASE SUBUNIT ALPHA"/>
    <property type="match status" value="1"/>
</dbReference>
<dbReference type="InterPro" id="IPR001431">
    <property type="entry name" value="Pept_M16_Zn_BS"/>
</dbReference>
<evidence type="ECO:0000256" key="1">
    <source>
        <dbReference type="ARBA" id="ARBA00001947"/>
    </source>
</evidence>
<dbReference type="Pfam" id="PF00675">
    <property type="entry name" value="Peptidase_M16"/>
    <property type="match status" value="1"/>
</dbReference>
<dbReference type="KEGG" id="aplt:ANPL_00620"/>
<evidence type="ECO:0000256" key="3">
    <source>
        <dbReference type="ARBA" id="ARBA00022670"/>
    </source>
</evidence>
<keyword evidence="4" id="KW-0482">Metalloprotease</keyword>
<protein>
    <submittedName>
        <fullName evidence="8">Putative zinc protease</fullName>
    </submittedName>
</protein>
<dbReference type="AlphaFoldDB" id="A0A858PXD6"/>
<dbReference type="PANTHER" id="PTHR11851">
    <property type="entry name" value="METALLOPROTEASE"/>
    <property type="match status" value="1"/>
</dbReference>
<proteinExistence type="inferred from homology"/>
<dbReference type="GO" id="GO:0046872">
    <property type="term" value="F:metal ion binding"/>
    <property type="evidence" value="ECO:0007669"/>
    <property type="project" value="InterPro"/>
</dbReference>
<feature type="domain" description="Peptidase M16 C-terminal" evidence="7">
    <location>
        <begin position="194"/>
        <end position="365"/>
    </location>
</feature>
<dbReference type="PROSITE" id="PS00143">
    <property type="entry name" value="INSULINASE"/>
    <property type="match status" value="1"/>
</dbReference>
<dbReference type="InterPro" id="IPR011249">
    <property type="entry name" value="Metalloenz_LuxS/M16"/>
</dbReference>
<dbReference type="Pfam" id="PF05193">
    <property type="entry name" value="Peptidase_M16_C"/>
    <property type="match status" value="1"/>
</dbReference>
<evidence type="ECO:0000313" key="8">
    <source>
        <dbReference type="EMBL" id="QJC27242.1"/>
    </source>
</evidence>